<comment type="caution">
    <text evidence="1">The sequence shown here is derived from an EMBL/GenBank/DDBJ whole genome shotgun (WGS) entry which is preliminary data.</text>
</comment>
<reference evidence="1" key="1">
    <citation type="journal article" date="2014" name="Int. J. Syst. Evol. Microbiol.">
        <title>Complete genome sequence of Corynebacterium casei LMG S-19264T (=DSM 44701T), isolated from a smear-ripened cheese.</title>
        <authorList>
            <consortium name="US DOE Joint Genome Institute (JGI-PGF)"/>
            <person name="Walter F."/>
            <person name="Albersmeier A."/>
            <person name="Kalinowski J."/>
            <person name="Ruckert C."/>
        </authorList>
    </citation>
    <scope>NUCLEOTIDE SEQUENCE</scope>
    <source>
        <strain evidence="1">JCM 3051</strain>
    </source>
</reference>
<dbReference type="GO" id="GO:0030246">
    <property type="term" value="F:carbohydrate binding"/>
    <property type="evidence" value="ECO:0007669"/>
    <property type="project" value="InterPro"/>
</dbReference>
<dbReference type="InterPro" id="IPR011013">
    <property type="entry name" value="Gal_mutarotase_sf_dom"/>
</dbReference>
<dbReference type="Gene3D" id="2.70.98.10">
    <property type="match status" value="1"/>
</dbReference>
<dbReference type="Pfam" id="PF01263">
    <property type="entry name" value="Aldose_epim"/>
    <property type="match status" value="1"/>
</dbReference>
<organism evidence="1 2">
    <name type="scientific">Promicromonospora citrea</name>
    <dbReference type="NCBI Taxonomy" id="43677"/>
    <lineage>
        <taxon>Bacteria</taxon>
        <taxon>Bacillati</taxon>
        <taxon>Actinomycetota</taxon>
        <taxon>Actinomycetes</taxon>
        <taxon>Micrococcales</taxon>
        <taxon>Promicromonosporaceae</taxon>
        <taxon>Promicromonospora</taxon>
    </lineage>
</organism>
<dbReference type="Proteomes" id="UP000655589">
    <property type="component" value="Unassembled WGS sequence"/>
</dbReference>
<proteinExistence type="predicted"/>
<name>A0A8H9GGA5_9MICO</name>
<dbReference type="GO" id="GO:0016853">
    <property type="term" value="F:isomerase activity"/>
    <property type="evidence" value="ECO:0007669"/>
    <property type="project" value="InterPro"/>
</dbReference>
<dbReference type="CDD" id="cd09022">
    <property type="entry name" value="Aldose_epim_Ec_YihR"/>
    <property type="match status" value="1"/>
</dbReference>
<evidence type="ECO:0000313" key="1">
    <source>
        <dbReference type="EMBL" id="GGM15013.1"/>
    </source>
</evidence>
<protein>
    <submittedName>
        <fullName evidence="1">Aldose 1-epimerase</fullName>
    </submittedName>
</protein>
<accession>A0A8H9GGA5</accession>
<dbReference type="EMBL" id="BMPT01000002">
    <property type="protein sequence ID" value="GGM15013.1"/>
    <property type="molecule type" value="Genomic_DNA"/>
</dbReference>
<dbReference type="InterPro" id="IPR008183">
    <property type="entry name" value="Aldose_1/G6P_1-epimerase"/>
</dbReference>
<dbReference type="InterPro" id="IPR014718">
    <property type="entry name" value="GH-type_carb-bd"/>
</dbReference>
<gene>
    <name evidence="1" type="ORF">GCM10010102_08150</name>
</gene>
<evidence type="ECO:0000313" key="2">
    <source>
        <dbReference type="Proteomes" id="UP000655589"/>
    </source>
</evidence>
<dbReference type="AlphaFoldDB" id="A0A8H9GGA5"/>
<sequence length="320" mass="34571">MPYGYGVSVTTEIPPVGAARPHPSGDQYRIGHGEHRATVTQVGAALREYSVGGRDVVVPFGADEINPVFNSAVLLPWPNRLADGSYEYGGVTHQLPITEPDRRTALHGLAAFERWSVVEHTGSAVTLELELVARPGYPFQLVAQIRYSLSDTGLEITLEVTNVGGDTAPYGCGFHPWLSTGGASLDECTVRLDAGTRVTTDDRLLPTGTEPASGTYDLREPRSAAGLDLDDAYVDVVRDEEGLSWAHLTGPDGRTAAVWMDGSQDVWQICTGDHIQPERRRMGLAAEPMSCAADAFRTGERLVHLAPGDRHAVRWGMTLL</sequence>
<keyword evidence="2" id="KW-1185">Reference proteome</keyword>
<reference evidence="1" key="2">
    <citation type="submission" date="2020-09" db="EMBL/GenBank/DDBJ databases">
        <authorList>
            <person name="Sun Q."/>
            <person name="Ohkuma M."/>
        </authorList>
    </citation>
    <scope>NUCLEOTIDE SEQUENCE</scope>
    <source>
        <strain evidence="1">JCM 3051</strain>
    </source>
</reference>
<dbReference type="InterPro" id="IPR037480">
    <property type="entry name" value="YihR-like"/>
</dbReference>
<dbReference type="GO" id="GO:0005975">
    <property type="term" value="P:carbohydrate metabolic process"/>
    <property type="evidence" value="ECO:0007669"/>
    <property type="project" value="InterPro"/>
</dbReference>
<dbReference type="SUPFAM" id="SSF74650">
    <property type="entry name" value="Galactose mutarotase-like"/>
    <property type="match status" value="1"/>
</dbReference>